<feature type="chain" id="PRO_5022856787" description="Cupredoxin" evidence="2">
    <location>
        <begin position="24"/>
        <end position="326"/>
    </location>
</feature>
<dbReference type="PANTHER" id="PTHR34883:SF15">
    <property type="entry name" value="EXTRACELLULAR SERINE-RICH PROTEIN"/>
    <property type="match status" value="1"/>
</dbReference>
<dbReference type="InterPro" id="IPR008972">
    <property type="entry name" value="Cupredoxin"/>
</dbReference>
<protein>
    <recommendedName>
        <fullName evidence="5">Cupredoxin</fullName>
    </recommendedName>
</protein>
<accession>A0A5C3LD17</accession>
<keyword evidence="2" id="KW-0732">Signal</keyword>
<feature type="region of interest" description="Disordered" evidence="1">
    <location>
        <begin position="141"/>
        <end position="169"/>
    </location>
</feature>
<proteinExistence type="predicted"/>
<dbReference type="InterPro" id="IPR052953">
    <property type="entry name" value="Ser-rich/MCO-related"/>
</dbReference>
<dbReference type="AlphaFoldDB" id="A0A5C3LD17"/>
<evidence type="ECO:0000313" key="3">
    <source>
        <dbReference type="EMBL" id="TFK29826.1"/>
    </source>
</evidence>
<evidence type="ECO:0000313" key="4">
    <source>
        <dbReference type="Proteomes" id="UP000307440"/>
    </source>
</evidence>
<evidence type="ECO:0000256" key="2">
    <source>
        <dbReference type="SAM" id="SignalP"/>
    </source>
</evidence>
<dbReference type="STRING" id="230819.A0A5C3LD17"/>
<dbReference type="PANTHER" id="PTHR34883">
    <property type="entry name" value="SERINE-RICH PROTEIN, PUTATIVE-RELATED-RELATED"/>
    <property type="match status" value="1"/>
</dbReference>
<dbReference type="CDD" id="cd00920">
    <property type="entry name" value="Cupredoxin"/>
    <property type="match status" value="2"/>
</dbReference>
<name>A0A5C3LD17_COPMA</name>
<gene>
    <name evidence="3" type="ORF">FA15DRAFT_699409</name>
</gene>
<evidence type="ECO:0008006" key="5">
    <source>
        <dbReference type="Google" id="ProtNLM"/>
    </source>
</evidence>
<sequence>MFSSSSIVRAALLLGSLLPVVRSEVFEVTVGGLGDQVLLFQPESVTAVAGDQIRFIFRQKNHTATQSTFANPCERAPGGFNSGFWPVPQEQTEGFPVAELNITSNDPIWVYCAQGNHCSSGGMVFAVNPGERFDAFKAAATGAAPPASTPAPPASTSEPAPAPSAPAGTTHRVIVGGPAGLAFDPTSLQAAIGDEVVFEFRNKNHTITRSSFAEPCARLAGATGFDSGFIPVPDGTSPKEFKIRINDTAPIWAYCAQGAHCAQGMVFAINSPETPERNFQTFLNTAKATAAGGAAGQNPYGNGALSHSFTGIGAALLALVATSLLF</sequence>
<reference evidence="3 4" key="1">
    <citation type="journal article" date="2019" name="Nat. Ecol. Evol.">
        <title>Megaphylogeny resolves global patterns of mushroom evolution.</title>
        <authorList>
            <person name="Varga T."/>
            <person name="Krizsan K."/>
            <person name="Foldi C."/>
            <person name="Dima B."/>
            <person name="Sanchez-Garcia M."/>
            <person name="Sanchez-Ramirez S."/>
            <person name="Szollosi G.J."/>
            <person name="Szarkandi J.G."/>
            <person name="Papp V."/>
            <person name="Albert L."/>
            <person name="Andreopoulos W."/>
            <person name="Angelini C."/>
            <person name="Antonin V."/>
            <person name="Barry K.W."/>
            <person name="Bougher N.L."/>
            <person name="Buchanan P."/>
            <person name="Buyck B."/>
            <person name="Bense V."/>
            <person name="Catcheside P."/>
            <person name="Chovatia M."/>
            <person name="Cooper J."/>
            <person name="Damon W."/>
            <person name="Desjardin D."/>
            <person name="Finy P."/>
            <person name="Geml J."/>
            <person name="Haridas S."/>
            <person name="Hughes K."/>
            <person name="Justo A."/>
            <person name="Karasinski D."/>
            <person name="Kautmanova I."/>
            <person name="Kiss B."/>
            <person name="Kocsube S."/>
            <person name="Kotiranta H."/>
            <person name="LaButti K.M."/>
            <person name="Lechner B.E."/>
            <person name="Liimatainen K."/>
            <person name="Lipzen A."/>
            <person name="Lukacs Z."/>
            <person name="Mihaltcheva S."/>
            <person name="Morgado L.N."/>
            <person name="Niskanen T."/>
            <person name="Noordeloos M.E."/>
            <person name="Ohm R.A."/>
            <person name="Ortiz-Santana B."/>
            <person name="Ovrebo C."/>
            <person name="Racz N."/>
            <person name="Riley R."/>
            <person name="Savchenko A."/>
            <person name="Shiryaev A."/>
            <person name="Soop K."/>
            <person name="Spirin V."/>
            <person name="Szebenyi C."/>
            <person name="Tomsovsky M."/>
            <person name="Tulloss R.E."/>
            <person name="Uehling J."/>
            <person name="Grigoriev I.V."/>
            <person name="Vagvolgyi C."/>
            <person name="Papp T."/>
            <person name="Martin F.M."/>
            <person name="Miettinen O."/>
            <person name="Hibbett D.S."/>
            <person name="Nagy L.G."/>
        </authorList>
    </citation>
    <scope>NUCLEOTIDE SEQUENCE [LARGE SCALE GENOMIC DNA]</scope>
    <source>
        <strain evidence="3 4">CBS 121175</strain>
    </source>
</reference>
<organism evidence="3 4">
    <name type="scientific">Coprinopsis marcescibilis</name>
    <name type="common">Agaric fungus</name>
    <name type="synonym">Psathyrella marcescibilis</name>
    <dbReference type="NCBI Taxonomy" id="230819"/>
    <lineage>
        <taxon>Eukaryota</taxon>
        <taxon>Fungi</taxon>
        <taxon>Dikarya</taxon>
        <taxon>Basidiomycota</taxon>
        <taxon>Agaricomycotina</taxon>
        <taxon>Agaricomycetes</taxon>
        <taxon>Agaricomycetidae</taxon>
        <taxon>Agaricales</taxon>
        <taxon>Agaricineae</taxon>
        <taxon>Psathyrellaceae</taxon>
        <taxon>Coprinopsis</taxon>
    </lineage>
</organism>
<keyword evidence="4" id="KW-1185">Reference proteome</keyword>
<dbReference type="SUPFAM" id="SSF49503">
    <property type="entry name" value="Cupredoxins"/>
    <property type="match status" value="2"/>
</dbReference>
<feature type="signal peptide" evidence="2">
    <location>
        <begin position="1"/>
        <end position="23"/>
    </location>
</feature>
<feature type="compositionally biased region" description="Low complexity" evidence="1">
    <location>
        <begin position="154"/>
        <end position="169"/>
    </location>
</feature>
<dbReference type="OrthoDB" id="1921208at2759"/>
<dbReference type="Gene3D" id="2.60.40.420">
    <property type="entry name" value="Cupredoxins - blue copper proteins"/>
    <property type="match status" value="2"/>
</dbReference>
<dbReference type="EMBL" id="ML210147">
    <property type="protein sequence ID" value="TFK29826.1"/>
    <property type="molecule type" value="Genomic_DNA"/>
</dbReference>
<dbReference type="Proteomes" id="UP000307440">
    <property type="component" value="Unassembled WGS sequence"/>
</dbReference>
<evidence type="ECO:0000256" key="1">
    <source>
        <dbReference type="SAM" id="MobiDB-lite"/>
    </source>
</evidence>